<keyword evidence="1" id="KW-0479">Metal-binding</keyword>
<protein>
    <recommendedName>
        <fullName evidence="2">C2H2-type domain-containing protein</fullName>
    </recommendedName>
</protein>
<evidence type="ECO:0000313" key="3">
    <source>
        <dbReference type="EMBL" id="KAK7579673.1"/>
    </source>
</evidence>
<keyword evidence="1" id="KW-0862">Zinc</keyword>
<dbReference type="PROSITE" id="PS00028">
    <property type="entry name" value="ZINC_FINGER_C2H2_1"/>
    <property type="match status" value="2"/>
</dbReference>
<dbReference type="InterPro" id="IPR013087">
    <property type="entry name" value="Znf_C2H2_type"/>
</dbReference>
<evidence type="ECO:0000259" key="2">
    <source>
        <dbReference type="PROSITE" id="PS50157"/>
    </source>
</evidence>
<dbReference type="GO" id="GO:0008270">
    <property type="term" value="F:zinc ion binding"/>
    <property type="evidence" value="ECO:0007669"/>
    <property type="project" value="UniProtKB-KW"/>
</dbReference>
<name>A0AAN9Y1L1_9HEMI</name>
<reference evidence="3 4" key="1">
    <citation type="submission" date="2024-03" db="EMBL/GenBank/DDBJ databases">
        <title>Adaptation during the transition from Ophiocordyceps entomopathogen to insect associate is accompanied by gene loss and intensified selection.</title>
        <authorList>
            <person name="Ward C.M."/>
            <person name="Onetto C.A."/>
            <person name="Borneman A.R."/>
        </authorList>
    </citation>
    <scope>NUCLEOTIDE SEQUENCE [LARGE SCALE GENOMIC DNA]</scope>
    <source>
        <strain evidence="3">AWRI1</strain>
        <tissue evidence="3">Single Adult Female</tissue>
    </source>
</reference>
<organism evidence="3 4">
    <name type="scientific">Parthenolecanium corni</name>
    <dbReference type="NCBI Taxonomy" id="536013"/>
    <lineage>
        <taxon>Eukaryota</taxon>
        <taxon>Metazoa</taxon>
        <taxon>Ecdysozoa</taxon>
        <taxon>Arthropoda</taxon>
        <taxon>Hexapoda</taxon>
        <taxon>Insecta</taxon>
        <taxon>Pterygota</taxon>
        <taxon>Neoptera</taxon>
        <taxon>Paraneoptera</taxon>
        <taxon>Hemiptera</taxon>
        <taxon>Sternorrhyncha</taxon>
        <taxon>Coccoidea</taxon>
        <taxon>Coccidae</taxon>
        <taxon>Parthenolecanium</taxon>
    </lineage>
</organism>
<keyword evidence="4" id="KW-1185">Reference proteome</keyword>
<feature type="domain" description="C2H2-type" evidence="2">
    <location>
        <begin position="28"/>
        <end position="56"/>
    </location>
</feature>
<dbReference type="Gene3D" id="3.30.160.60">
    <property type="entry name" value="Classic Zinc Finger"/>
    <property type="match status" value="1"/>
</dbReference>
<dbReference type="PROSITE" id="PS50157">
    <property type="entry name" value="ZINC_FINGER_C2H2_2"/>
    <property type="match status" value="2"/>
</dbReference>
<evidence type="ECO:0000313" key="4">
    <source>
        <dbReference type="Proteomes" id="UP001367676"/>
    </source>
</evidence>
<dbReference type="AlphaFoldDB" id="A0AAN9Y1L1"/>
<dbReference type="InterPro" id="IPR052797">
    <property type="entry name" value="RegFact_GeneExpr_CellDeath"/>
</dbReference>
<proteinExistence type="predicted"/>
<dbReference type="SMART" id="SM00355">
    <property type="entry name" value="ZnF_C2H2"/>
    <property type="match status" value="3"/>
</dbReference>
<gene>
    <name evidence="3" type="ORF">V9T40_000302</name>
</gene>
<comment type="caution">
    <text evidence="3">The sequence shown here is derived from an EMBL/GenBank/DDBJ whole genome shotgun (WGS) entry which is preliminary data.</text>
</comment>
<dbReference type="Proteomes" id="UP001367676">
    <property type="component" value="Unassembled WGS sequence"/>
</dbReference>
<dbReference type="EMBL" id="JBBCAQ010000034">
    <property type="protein sequence ID" value="KAK7579673.1"/>
    <property type="molecule type" value="Genomic_DNA"/>
</dbReference>
<evidence type="ECO:0000256" key="1">
    <source>
        <dbReference type="PROSITE-ProRule" id="PRU00042"/>
    </source>
</evidence>
<dbReference type="PANTHER" id="PTHR33936">
    <property type="entry name" value="PROTEIN CBG17840"/>
    <property type="match status" value="1"/>
</dbReference>
<accession>A0AAN9Y1L1</accession>
<dbReference type="PANTHER" id="PTHR33936:SF24">
    <property type="entry name" value="C2H2-TYPE DOMAIN-CONTAINING PROTEIN"/>
    <property type="match status" value="1"/>
</dbReference>
<sequence length="781" mass="91366">MAYTSPSYRKNISPQNAAIAEKIDFKVEECDSCAKAFRRKDSLTTHKLRAHCMNAEELKSYECYHCSKKFFEKHLARRHIMNVHMSPKQKSANVKCTECDFTCSSRTVARTHYTKVHGIKLEFEEMQFESVNEFESWRIEMQRTSVTQFVNKYVAKTSDGVFRLFVCHRSGIYKDHSKNQPRKRQLKNSGSKKIQGFCPAEIILKIQANKCLVRFQRVHVGHTIASEEELRHIYLDKEFKKNIASKLLEGVPKTDLLKMYHVPEKMDRIHKLKPRDIWNISQNLRVSNNESVSYRKFETPVDSGSPNGTVPPTEPFVIRKDSVLFNKNRGEKDERFHLLNVNDFITILMDRSQAENLQRYGSKAVAFDSTCGANSFDFIVYALLVIDVHCEVVPVAYLLTNRNDRLIIDIFVRCIRDRVGIIKSKTLMSDMRNEYLDSWTSLMEPPQFYQFCAWHVNELWRQNLNKISDENERSLVCQRLLDVEQELDEVLFEQKLNAFVLTRDDGLQDFLNFFTEKFYDTRKQWGYCYRVLAGVPISMRMKNVHNVFELNLSEDKKVETTLEGLKLLEEFLVIVENERICQVERSSKCEMLRKNHLLGIQSFETNKASVVQINKRTWQIVLFEGTTEVATELYTIGKLESKECILYEDVTCQLHCDECKICFHEYRCTCVESVLHLHMCSHIHVLGLYLQTHLLLKIRETTPFDCHENSSKSVEMQMDSLLGAAYIEEENICDEDLEKEKSKIIEEVQEVLNFAKELPDLELIRTRLIQPMKLKLMHGKL</sequence>
<keyword evidence="1" id="KW-0863">Zinc-finger</keyword>
<feature type="domain" description="C2H2-type" evidence="2">
    <location>
        <begin position="61"/>
        <end position="89"/>
    </location>
</feature>